<dbReference type="Proteomes" id="UP001515480">
    <property type="component" value="Unassembled WGS sequence"/>
</dbReference>
<comment type="caution">
    <text evidence="2">The sequence shown here is derived from an EMBL/GenBank/DDBJ whole genome shotgun (WGS) entry which is preliminary data.</text>
</comment>
<feature type="compositionally biased region" description="Basic and acidic residues" evidence="1">
    <location>
        <begin position="171"/>
        <end position="183"/>
    </location>
</feature>
<feature type="compositionally biased region" description="Basic and acidic residues" evidence="1">
    <location>
        <begin position="221"/>
        <end position="233"/>
    </location>
</feature>
<gene>
    <name evidence="2" type="ORF">AB1Y20_021531</name>
</gene>
<feature type="region of interest" description="Disordered" evidence="1">
    <location>
        <begin position="165"/>
        <end position="302"/>
    </location>
</feature>
<feature type="compositionally biased region" description="Basic and acidic residues" evidence="1">
    <location>
        <begin position="194"/>
        <end position="209"/>
    </location>
</feature>
<sequence length="302" mass="33232">MRSPNSPSEMISARMAVSERASGRSPAASRMSSSSTTPQSPSTKGARNLDDRRFEGEFLWCKRQQKAREQRSKELAKLTKPTSMPAKPVRVPSKLRSALPYSSDIEAMTRERSTRKPGEDRYSRFIGMVERISRAKAFSNAFQTEPQQEGAKLQPVDVVRLVRWKGRARRSREEVADLDKLDDMFASNSLKSEPLVRSKSSERTLDSSERSQPTGCAEHSNASERSKCSDSSERNQQAAPSARAAGESESSHPTESGQSSTSVGSEPVQPAVINKRLEFAALKEPISPAKRGSKATNGSAHF</sequence>
<feature type="region of interest" description="Disordered" evidence="1">
    <location>
        <begin position="1"/>
        <end position="51"/>
    </location>
</feature>
<evidence type="ECO:0000256" key="1">
    <source>
        <dbReference type="SAM" id="MobiDB-lite"/>
    </source>
</evidence>
<feature type="compositionally biased region" description="Basic and acidic residues" evidence="1">
    <location>
        <begin position="107"/>
        <end position="122"/>
    </location>
</feature>
<organism evidence="2 3">
    <name type="scientific">Prymnesium parvum</name>
    <name type="common">Toxic golden alga</name>
    <dbReference type="NCBI Taxonomy" id="97485"/>
    <lineage>
        <taxon>Eukaryota</taxon>
        <taxon>Haptista</taxon>
        <taxon>Haptophyta</taxon>
        <taxon>Prymnesiophyceae</taxon>
        <taxon>Prymnesiales</taxon>
        <taxon>Prymnesiaceae</taxon>
        <taxon>Prymnesium</taxon>
    </lineage>
</organism>
<evidence type="ECO:0000313" key="3">
    <source>
        <dbReference type="Proteomes" id="UP001515480"/>
    </source>
</evidence>
<feature type="region of interest" description="Disordered" evidence="1">
    <location>
        <begin position="65"/>
        <end position="122"/>
    </location>
</feature>
<protein>
    <submittedName>
        <fullName evidence="2">Uncharacterized protein</fullName>
    </submittedName>
</protein>
<feature type="compositionally biased region" description="Polar residues" evidence="1">
    <location>
        <begin position="251"/>
        <end position="264"/>
    </location>
</feature>
<dbReference type="AlphaFoldDB" id="A0AB34JII4"/>
<proteinExistence type="predicted"/>
<reference evidence="2 3" key="1">
    <citation type="journal article" date="2024" name="Science">
        <title>Giant polyketide synthase enzymes in the biosynthesis of giant marine polyether toxins.</title>
        <authorList>
            <person name="Fallon T.R."/>
            <person name="Shende V.V."/>
            <person name="Wierzbicki I.H."/>
            <person name="Pendleton A.L."/>
            <person name="Watervoot N.F."/>
            <person name="Auber R.P."/>
            <person name="Gonzalez D.J."/>
            <person name="Wisecaver J.H."/>
            <person name="Moore B.S."/>
        </authorList>
    </citation>
    <scope>NUCLEOTIDE SEQUENCE [LARGE SCALE GENOMIC DNA]</scope>
    <source>
        <strain evidence="2 3">12B1</strain>
    </source>
</reference>
<feature type="compositionally biased region" description="Basic and acidic residues" evidence="1">
    <location>
        <begin position="66"/>
        <end position="77"/>
    </location>
</feature>
<keyword evidence="3" id="KW-1185">Reference proteome</keyword>
<name>A0AB34JII4_PRYPA</name>
<evidence type="ECO:0000313" key="2">
    <source>
        <dbReference type="EMBL" id="KAL1521880.1"/>
    </source>
</evidence>
<feature type="compositionally biased region" description="Low complexity" evidence="1">
    <location>
        <begin position="18"/>
        <end position="43"/>
    </location>
</feature>
<accession>A0AB34JII4</accession>
<dbReference type="EMBL" id="JBGBPQ010000007">
    <property type="protein sequence ID" value="KAL1521880.1"/>
    <property type="molecule type" value="Genomic_DNA"/>
</dbReference>